<dbReference type="OrthoDB" id="9811902at2"/>
<gene>
    <name evidence="3" type="ORF">C1I91_25605</name>
</gene>
<dbReference type="Gene3D" id="3.40.50.2000">
    <property type="entry name" value="Glycogen Phosphorylase B"/>
    <property type="match status" value="2"/>
</dbReference>
<dbReference type="CDD" id="cd03794">
    <property type="entry name" value="GT4_WbuB-like"/>
    <property type="match status" value="1"/>
</dbReference>
<dbReference type="EMBL" id="CP025746">
    <property type="protein sequence ID" value="QAA34739.1"/>
    <property type="molecule type" value="Genomic_DNA"/>
</dbReference>
<accession>A0A3R5QXP2</accession>
<dbReference type="InterPro" id="IPR001296">
    <property type="entry name" value="Glyco_trans_1"/>
</dbReference>
<evidence type="ECO:0000259" key="2">
    <source>
        <dbReference type="Pfam" id="PF00534"/>
    </source>
</evidence>
<evidence type="ECO:0000313" key="3">
    <source>
        <dbReference type="EMBL" id="QAA34739.1"/>
    </source>
</evidence>
<sequence length="298" mass="33381">MIQGGVLGVIGSKLKRAKLIYNIQDFNPEQTEAVGYSKNKFILKLAKKVDCISCKSASQIILVGRDMEETLIKRLSKKNIKDVAIINNWIDEQEIFPLDQYNSNVVDFKKKYNLTNKLTIMYSGNLGLYYDLENIIKIADRFKENNQVIFAFVGDGSVKDKLVSYAEGNGLDNVVFIPYQDKADLNYSLNAADVHWVINAKGIKGVSVPSKLYGVMAAGKSVLGVLEHGSEARRIIEEANCGICIDPGDYEGIYEALLDIIEGRLDIKATGILGRRFLEANLKKEQSIERYKEKILQV</sequence>
<dbReference type="AlphaFoldDB" id="A0A3R5QXP2"/>
<evidence type="ECO:0000256" key="1">
    <source>
        <dbReference type="ARBA" id="ARBA00022679"/>
    </source>
</evidence>
<protein>
    <submittedName>
        <fullName evidence="3">Glycosyltransferase WbuB</fullName>
    </submittedName>
</protein>
<dbReference type="GO" id="GO:0016757">
    <property type="term" value="F:glycosyltransferase activity"/>
    <property type="evidence" value="ECO:0007669"/>
    <property type="project" value="InterPro"/>
</dbReference>
<dbReference type="GO" id="GO:0009103">
    <property type="term" value="P:lipopolysaccharide biosynthetic process"/>
    <property type="evidence" value="ECO:0007669"/>
    <property type="project" value="TreeGrafter"/>
</dbReference>
<reference evidence="3 4" key="1">
    <citation type="submission" date="2018-01" db="EMBL/GenBank/DDBJ databases">
        <title>Genome Sequencing and Assembly of Anaerobacter polyendosporus strain CT4.</title>
        <authorList>
            <person name="Tachaapaikoon C."/>
            <person name="Sutheeworapong S."/>
            <person name="Jenjaroenpun P."/>
            <person name="Wongsurawat T."/>
            <person name="Nookeaw I."/>
            <person name="Cheawchanlertfa P."/>
            <person name="Kosugi A."/>
            <person name="Cheevadhanarak S."/>
            <person name="Ratanakhanokchai K."/>
        </authorList>
    </citation>
    <scope>NUCLEOTIDE SEQUENCE [LARGE SCALE GENOMIC DNA]</scope>
    <source>
        <strain evidence="3 4">CT4</strain>
    </source>
</reference>
<name>A0A3R5QXP2_9CLOT</name>
<evidence type="ECO:0000313" key="4">
    <source>
        <dbReference type="Proteomes" id="UP000286268"/>
    </source>
</evidence>
<dbReference type="SUPFAM" id="SSF53756">
    <property type="entry name" value="UDP-Glycosyltransferase/glycogen phosphorylase"/>
    <property type="match status" value="1"/>
</dbReference>
<dbReference type="PANTHER" id="PTHR46401:SF2">
    <property type="entry name" value="GLYCOSYLTRANSFERASE WBBK-RELATED"/>
    <property type="match status" value="1"/>
</dbReference>
<keyword evidence="1 3" id="KW-0808">Transferase</keyword>
<dbReference type="KEGG" id="cmah:C1I91_25605"/>
<proteinExistence type="predicted"/>
<feature type="domain" description="Glycosyl transferase family 1" evidence="2">
    <location>
        <begin position="109"/>
        <end position="264"/>
    </location>
</feature>
<dbReference type="Proteomes" id="UP000286268">
    <property type="component" value="Chromosome"/>
</dbReference>
<keyword evidence="4" id="KW-1185">Reference proteome</keyword>
<dbReference type="Pfam" id="PF00534">
    <property type="entry name" value="Glycos_transf_1"/>
    <property type="match status" value="1"/>
</dbReference>
<dbReference type="PANTHER" id="PTHR46401">
    <property type="entry name" value="GLYCOSYLTRANSFERASE WBBK-RELATED"/>
    <property type="match status" value="1"/>
</dbReference>
<organism evidence="3 4">
    <name type="scientific">Clostridium manihotivorum</name>
    <dbReference type="NCBI Taxonomy" id="2320868"/>
    <lineage>
        <taxon>Bacteria</taxon>
        <taxon>Bacillati</taxon>
        <taxon>Bacillota</taxon>
        <taxon>Clostridia</taxon>
        <taxon>Eubacteriales</taxon>
        <taxon>Clostridiaceae</taxon>
        <taxon>Clostridium</taxon>
    </lineage>
</organism>